<dbReference type="AlphaFoldDB" id="I7LG09"/>
<comment type="caution">
    <text evidence="2">The sequence shown here is derived from an EMBL/GenBank/DDBJ whole genome shotgun (WGS) entry which is preliminary data.</text>
</comment>
<accession>I7LG09</accession>
<gene>
    <name evidence="2" type="ORF">CAAU_0821</name>
</gene>
<dbReference type="SUPFAM" id="SSF158446">
    <property type="entry name" value="IVS-encoded protein-like"/>
    <property type="match status" value="1"/>
</dbReference>
<keyword evidence="3" id="KW-1185">Reference proteome</keyword>
<dbReference type="EMBL" id="CAKP01000036">
    <property type="protein sequence ID" value="CCJ32905.1"/>
    <property type="molecule type" value="Genomic_DNA"/>
</dbReference>
<dbReference type="OrthoDB" id="9814817at2"/>
<dbReference type="CDD" id="cd16376">
    <property type="entry name" value="Avd_like"/>
    <property type="match status" value="1"/>
</dbReference>
<sequence length="114" mass="13694">MQQDFKLLQKTYDMILYGNICLQQFPKHEKHVLAADIRKSMYKLLELIVRANKKYYKKTTLEEIDIEIDVLRNLIRLSADSQLRYLPIKKYENWSKMLNEIGKMLGGWIKRTNN</sequence>
<dbReference type="Proteomes" id="UP000007652">
    <property type="component" value="Unassembled WGS sequence"/>
</dbReference>
<protein>
    <recommendedName>
        <fullName evidence="1">bAvd-like domain-containing protein</fullName>
    </recommendedName>
</protein>
<evidence type="ECO:0000313" key="3">
    <source>
        <dbReference type="Proteomes" id="UP000007652"/>
    </source>
</evidence>
<dbReference type="NCBIfam" id="NF033474">
    <property type="entry name" value="DivGenRetAVD"/>
    <property type="match status" value="1"/>
</dbReference>
<dbReference type="Pfam" id="PF22296">
    <property type="entry name" value="bAvd"/>
    <property type="match status" value="1"/>
</dbReference>
<dbReference type="RefSeq" id="WP_008908181.1">
    <property type="nucleotide sequence ID" value="NZ_CAKP01000036.1"/>
</dbReference>
<proteinExistence type="predicted"/>
<evidence type="ECO:0000313" key="2">
    <source>
        <dbReference type="EMBL" id="CCJ32905.1"/>
    </source>
</evidence>
<dbReference type="eggNOG" id="ENOG5032RM0">
    <property type="taxonomic scope" value="Bacteria"/>
</dbReference>
<evidence type="ECO:0000259" key="1">
    <source>
        <dbReference type="Pfam" id="PF22296"/>
    </source>
</evidence>
<organism evidence="2 3">
    <name type="scientific">Caloramator australicus RC3</name>
    <dbReference type="NCBI Taxonomy" id="857293"/>
    <lineage>
        <taxon>Bacteria</taxon>
        <taxon>Bacillati</taxon>
        <taxon>Bacillota</taxon>
        <taxon>Clostridia</taxon>
        <taxon>Eubacteriales</taxon>
        <taxon>Clostridiaceae</taxon>
        <taxon>Caloramator</taxon>
    </lineage>
</organism>
<feature type="domain" description="bAvd-like" evidence="1">
    <location>
        <begin position="7"/>
        <end position="111"/>
    </location>
</feature>
<dbReference type="Gene3D" id="1.20.1440.60">
    <property type="entry name" value="23S rRNA-intervening sequence"/>
    <property type="match status" value="1"/>
</dbReference>
<dbReference type="STRING" id="857293.CAAU_0821"/>
<reference evidence="2 3" key="1">
    <citation type="journal article" date="2011" name="J. Bacteriol.">
        <title>Draft genome sequence of Caloramator australicus strain RC3T, a thermoanaerobe from the Great Artesian Basin of Australia.</title>
        <authorList>
            <person name="Ogg C.D."/>
            <person name="Patel B.K.C."/>
        </authorList>
    </citation>
    <scope>NUCLEOTIDE SEQUENCE [LARGE SCALE GENOMIC DNA]</scope>
    <source>
        <strain evidence="2 3">RC3</strain>
    </source>
</reference>
<dbReference type="InterPro" id="IPR036583">
    <property type="entry name" value="23S_rRNA_IVS_sf"/>
</dbReference>
<dbReference type="InterPro" id="IPR055360">
    <property type="entry name" value="bAvd"/>
</dbReference>
<name>I7LG09_9CLOT</name>